<comment type="subcellular location">
    <subcellularLocation>
        <location evidence="2">Chromosome</location>
        <location evidence="2">Telomere</location>
    </subcellularLocation>
    <subcellularLocation>
        <location evidence="1">Nucleus</location>
    </subcellularLocation>
</comment>
<evidence type="ECO:0000256" key="19">
    <source>
        <dbReference type="ARBA" id="ARBA00047995"/>
    </source>
</evidence>
<dbReference type="CDD" id="cd00788">
    <property type="entry name" value="KU70"/>
    <property type="match status" value="1"/>
</dbReference>
<keyword evidence="16" id="KW-0539">Nucleus</keyword>
<evidence type="ECO:0000256" key="2">
    <source>
        <dbReference type="ARBA" id="ARBA00004574"/>
    </source>
</evidence>
<accession>A0A0C2FKU2</accession>
<keyword evidence="13" id="KW-0238">DNA-binding</keyword>
<feature type="region of interest" description="Disordered" evidence="21">
    <location>
        <begin position="97"/>
        <end position="128"/>
    </location>
</feature>
<dbReference type="InterPro" id="IPR006164">
    <property type="entry name" value="DNA_bd_Ku70/Ku80"/>
</dbReference>
<dbReference type="Pfam" id="PF02037">
    <property type="entry name" value="SAP"/>
    <property type="match status" value="1"/>
</dbReference>
<dbReference type="CDD" id="cd01458">
    <property type="entry name" value="vWA_ku"/>
    <property type="match status" value="1"/>
</dbReference>
<dbReference type="Pfam" id="PF02735">
    <property type="entry name" value="Ku"/>
    <property type="match status" value="1"/>
</dbReference>
<feature type="compositionally biased region" description="Low complexity" evidence="21">
    <location>
        <begin position="275"/>
        <end position="284"/>
    </location>
</feature>
<dbReference type="SMART" id="SM00513">
    <property type="entry name" value="SAP"/>
    <property type="match status" value="1"/>
</dbReference>
<dbReference type="GO" id="GO:0000781">
    <property type="term" value="C:chromosome, telomeric region"/>
    <property type="evidence" value="ECO:0007669"/>
    <property type="project" value="UniProtKB-SubCell"/>
</dbReference>
<dbReference type="RefSeq" id="XP_040619713.1">
    <property type="nucleotide sequence ID" value="XM_040759702.1"/>
</dbReference>
<dbReference type="GO" id="GO:0003684">
    <property type="term" value="F:damaged DNA binding"/>
    <property type="evidence" value="ECO:0007669"/>
    <property type="project" value="InterPro"/>
</dbReference>
<dbReference type="Gene3D" id="4.10.970.10">
    <property type="entry name" value="Ku70, bridge and pillars"/>
    <property type="match status" value="1"/>
</dbReference>
<dbReference type="GO" id="GO:0003678">
    <property type="term" value="F:DNA helicase activity"/>
    <property type="evidence" value="ECO:0007669"/>
    <property type="project" value="UniProtKB-EC"/>
</dbReference>
<evidence type="ECO:0000256" key="7">
    <source>
        <dbReference type="ARBA" id="ARBA00022741"/>
    </source>
</evidence>
<evidence type="ECO:0000259" key="22">
    <source>
        <dbReference type="PROSITE" id="PS50800"/>
    </source>
</evidence>
<comment type="caution">
    <text evidence="23">The sequence shown here is derived from an EMBL/GenBank/DDBJ whole genome shotgun (WGS) entry which is preliminary data.</text>
</comment>
<dbReference type="InterPro" id="IPR005160">
    <property type="entry name" value="Ku_C"/>
</dbReference>
<organism evidence="23 24">
    <name type="scientific">Sporothrix brasiliensis 5110</name>
    <dbReference type="NCBI Taxonomy" id="1398154"/>
    <lineage>
        <taxon>Eukaryota</taxon>
        <taxon>Fungi</taxon>
        <taxon>Dikarya</taxon>
        <taxon>Ascomycota</taxon>
        <taxon>Pezizomycotina</taxon>
        <taxon>Sordariomycetes</taxon>
        <taxon>Sordariomycetidae</taxon>
        <taxon>Ophiostomatales</taxon>
        <taxon>Ophiostomataceae</taxon>
        <taxon>Sporothrix</taxon>
    </lineage>
</organism>
<keyword evidence="15" id="KW-0234">DNA repair</keyword>
<dbReference type="PANTHER" id="PTHR12604:SF2">
    <property type="entry name" value="X-RAY REPAIR CROSS-COMPLEMENTING PROTEIN 6"/>
    <property type="match status" value="1"/>
</dbReference>
<evidence type="ECO:0000256" key="1">
    <source>
        <dbReference type="ARBA" id="ARBA00004123"/>
    </source>
</evidence>
<evidence type="ECO:0000256" key="18">
    <source>
        <dbReference type="ARBA" id="ARBA00031811"/>
    </source>
</evidence>
<evidence type="ECO:0000256" key="13">
    <source>
        <dbReference type="ARBA" id="ARBA00023125"/>
    </source>
</evidence>
<feature type="domain" description="SAP" evidence="22">
    <location>
        <begin position="707"/>
        <end position="741"/>
    </location>
</feature>
<dbReference type="SUPFAM" id="SSF53300">
    <property type="entry name" value="vWA-like"/>
    <property type="match status" value="1"/>
</dbReference>
<feature type="region of interest" description="Disordered" evidence="21">
    <location>
        <begin position="1"/>
        <end position="24"/>
    </location>
</feature>
<keyword evidence="6" id="KW-0158">Chromosome</keyword>
<evidence type="ECO:0000256" key="15">
    <source>
        <dbReference type="ARBA" id="ARBA00023204"/>
    </source>
</evidence>
<comment type="function">
    <text evidence="17">Single-stranded DNA-dependent ATP-dependent helicase. Involved in non-homologous end joining (NHEJ) DNA double strand break repair. DNA-binding is sequence-independent but has a high affinity to nicks in double-stranded DNA and to the ends of duplex DNA. Binds to naturally occurring chromosomal ends, and therefore provides chromosomal end protection. Required also for telomere recombination to repair telomeric ends in the absence of telomerase. KU70, of the KU70/KU80 heterodimer, binds to the stem loop of TLC1, the RNA component of telomerase. Involved in telomere maintenance. Interacts with telomeric repeats and subtelomeric sequences thereby controlling telomere length and protecting against subtelomeric rearrangement. Maintains telomeric chromatin, which is involved in silencing the expression of genes located at the telomere. Required for mating-type switching.</text>
</comment>
<feature type="compositionally biased region" description="Basic and acidic residues" evidence="21">
    <location>
        <begin position="106"/>
        <end position="117"/>
    </location>
</feature>
<keyword evidence="11" id="KW-0067">ATP-binding</keyword>
<keyword evidence="7" id="KW-0547">Nucleotide-binding</keyword>
<evidence type="ECO:0000256" key="6">
    <source>
        <dbReference type="ARBA" id="ARBA00022454"/>
    </source>
</evidence>
<dbReference type="Gene3D" id="2.40.290.10">
    <property type="match status" value="1"/>
</dbReference>
<evidence type="ECO:0000256" key="14">
    <source>
        <dbReference type="ARBA" id="ARBA00023172"/>
    </source>
</evidence>
<dbReference type="InterPro" id="IPR036361">
    <property type="entry name" value="SAP_dom_sf"/>
</dbReference>
<evidence type="ECO:0000313" key="24">
    <source>
        <dbReference type="Proteomes" id="UP000031575"/>
    </source>
</evidence>
<dbReference type="Pfam" id="PF03730">
    <property type="entry name" value="Ku_C"/>
    <property type="match status" value="1"/>
</dbReference>
<keyword evidence="9" id="KW-0378">Hydrolase</keyword>
<feature type="compositionally biased region" description="Acidic residues" evidence="21">
    <location>
        <begin position="12"/>
        <end position="22"/>
    </location>
</feature>
<dbReference type="SMART" id="SM00559">
    <property type="entry name" value="Ku78"/>
    <property type="match status" value="1"/>
</dbReference>
<dbReference type="PIRSF" id="PIRSF003033">
    <property type="entry name" value="Ku70"/>
    <property type="match status" value="1"/>
</dbReference>
<proteinExistence type="inferred from homology"/>
<evidence type="ECO:0000256" key="11">
    <source>
        <dbReference type="ARBA" id="ARBA00022840"/>
    </source>
</evidence>
<gene>
    <name evidence="23" type="ORF">SPBR_01391</name>
</gene>
<dbReference type="Gene3D" id="1.10.1600.10">
    <property type="match status" value="1"/>
</dbReference>
<dbReference type="InterPro" id="IPR027388">
    <property type="entry name" value="Ku70_bridge/pillars_dom_sf"/>
</dbReference>
<dbReference type="PANTHER" id="PTHR12604">
    <property type="entry name" value="KU AUTOANTIGEN DNA HELICASE"/>
    <property type="match status" value="1"/>
</dbReference>
<dbReference type="AlphaFoldDB" id="A0A0C2FKU2"/>
<evidence type="ECO:0000256" key="9">
    <source>
        <dbReference type="ARBA" id="ARBA00022801"/>
    </source>
</evidence>
<dbReference type="GeneID" id="63674623"/>
<dbReference type="Pfam" id="PF03731">
    <property type="entry name" value="Ku_N"/>
    <property type="match status" value="2"/>
</dbReference>
<evidence type="ECO:0000256" key="8">
    <source>
        <dbReference type="ARBA" id="ARBA00022763"/>
    </source>
</evidence>
<dbReference type="SUPFAM" id="SSF100939">
    <property type="entry name" value="SPOC domain-like"/>
    <property type="match status" value="1"/>
</dbReference>
<dbReference type="InterPro" id="IPR036465">
    <property type="entry name" value="vWFA_dom_sf"/>
</dbReference>
<keyword evidence="12" id="KW-0779">Telomere</keyword>
<dbReference type="Gene3D" id="1.10.720.30">
    <property type="entry name" value="SAP domain"/>
    <property type="match status" value="1"/>
</dbReference>
<dbReference type="EMBL" id="AWTV01000007">
    <property type="protein sequence ID" value="KIH91703.1"/>
    <property type="molecule type" value="Genomic_DNA"/>
</dbReference>
<dbReference type="HOGENOM" id="CLU_014815_3_0_1"/>
<dbReference type="GO" id="GO:0043564">
    <property type="term" value="C:Ku70:Ku80 complex"/>
    <property type="evidence" value="ECO:0007669"/>
    <property type="project" value="InterPro"/>
</dbReference>
<dbReference type="GO" id="GO:0042162">
    <property type="term" value="F:telomeric DNA binding"/>
    <property type="evidence" value="ECO:0007669"/>
    <property type="project" value="InterPro"/>
</dbReference>
<keyword evidence="24" id="KW-1185">Reference proteome</keyword>
<feature type="active site" description="Schiff-base intermediate with DNA; for 5'-deoxyribose-5-phosphate lyase activity" evidence="20">
    <location>
        <position position="26"/>
    </location>
</feature>
<evidence type="ECO:0000256" key="16">
    <source>
        <dbReference type="ARBA" id="ARBA00023242"/>
    </source>
</evidence>
<dbReference type="InterPro" id="IPR047087">
    <property type="entry name" value="KU70_core_dom"/>
</dbReference>
<dbReference type="SUPFAM" id="SSF68906">
    <property type="entry name" value="SAP domain"/>
    <property type="match status" value="1"/>
</dbReference>
<dbReference type="VEuPathDB" id="FungiDB:SPBR_01391"/>
<evidence type="ECO:0000256" key="21">
    <source>
        <dbReference type="SAM" id="MobiDB-lite"/>
    </source>
</evidence>
<dbReference type="GO" id="GO:0005524">
    <property type="term" value="F:ATP binding"/>
    <property type="evidence" value="ECO:0007669"/>
    <property type="project" value="UniProtKB-KW"/>
</dbReference>
<dbReference type="EC" id="3.6.4.12" evidence="4"/>
<dbReference type="GO" id="GO:0000723">
    <property type="term" value="P:telomere maintenance"/>
    <property type="evidence" value="ECO:0007669"/>
    <property type="project" value="InterPro"/>
</dbReference>
<dbReference type="Gene3D" id="3.40.50.410">
    <property type="entry name" value="von Willebrand factor, type A domain"/>
    <property type="match status" value="1"/>
</dbReference>
<dbReference type="InterPro" id="IPR006165">
    <property type="entry name" value="Ku70"/>
</dbReference>
<feature type="region of interest" description="Disordered" evidence="21">
    <location>
        <begin position="644"/>
        <end position="691"/>
    </location>
</feature>
<evidence type="ECO:0000256" key="20">
    <source>
        <dbReference type="PIRSR" id="PIRSR003033-1"/>
    </source>
</evidence>
<comment type="similarity">
    <text evidence="3">Belongs to the ku70 family.</text>
</comment>
<evidence type="ECO:0000313" key="23">
    <source>
        <dbReference type="EMBL" id="KIH91703.1"/>
    </source>
</evidence>
<name>A0A0C2FKU2_9PEZI</name>
<evidence type="ECO:0000256" key="12">
    <source>
        <dbReference type="ARBA" id="ARBA00022895"/>
    </source>
</evidence>
<dbReference type="InterPro" id="IPR003034">
    <property type="entry name" value="SAP_dom"/>
</dbReference>
<dbReference type="OrthoDB" id="3249161at2759"/>
<feature type="compositionally biased region" description="Basic and acidic residues" evidence="21">
    <location>
        <begin position="1"/>
        <end position="11"/>
    </location>
</feature>
<dbReference type="InterPro" id="IPR016194">
    <property type="entry name" value="SPOC-like_C_dom_sf"/>
</dbReference>
<dbReference type="PROSITE" id="PS50800">
    <property type="entry name" value="SAP"/>
    <property type="match status" value="1"/>
</dbReference>
<dbReference type="GO" id="GO:0006303">
    <property type="term" value="P:double-strand break repair via nonhomologous end joining"/>
    <property type="evidence" value="ECO:0007669"/>
    <property type="project" value="InterPro"/>
</dbReference>
<evidence type="ECO:0000256" key="4">
    <source>
        <dbReference type="ARBA" id="ARBA00012551"/>
    </source>
</evidence>
<comment type="catalytic activity">
    <reaction evidence="19">
        <text>ATP + H2O = ADP + phosphate + H(+)</text>
        <dbReference type="Rhea" id="RHEA:13065"/>
        <dbReference type="ChEBI" id="CHEBI:15377"/>
        <dbReference type="ChEBI" id="CHEBI:15378"/>
        <dbReference type="ChEBI" id="CHEBI:30616"/>
        <dbReference type="ChEBI" id="CHEBI:43474"/>
        <dbReference type="ChEBI" id="CHEBI:456216"/>
        <dbReference type="EC" id="3.6.4.12"/>
    </reaction>
</comment>
<protein>
    <recommendedName>
        <fullName evidence="5">ATP-dependent DNA helicase II subunit 1</fullName>
        <ecNumber evidence="4">3.6.4.12</ecNumber>
    </recommendedName>
    <alternativeName>
        <fullName evidence="18">ATP-dependent DNA helicase II subunit Ku70</fullName>
    </alternativeName>
</protein>
<dbReference type="GO" id="GO:0006310">
    <property type="term" value="P:DNA recombination"/>
    <property type="evidence" value="ECO:0007669"/>
    <property type="project" value="UniProtKB-KW"/>
</dbReference>
<reference evidence="23 24" key="1">
    <citation type="journal article" date="2014" name="BMC Genomics">
        <title>Comparative genomics of the major fungal agents of human and animal Sporotrichosis: Sporothrix schenckii and Sporothrix brasiliensis.</title>
        <authorList>
            <person name="Teixeira M.M."/>
            <person name="de Almeida L.G."/>
            <person name="Kubitschek-Barreira P."/>
            <person name="Alves F.L."/>
            <person name="Kioshima E.S."/>
            <person name="Abadio A.K."/>
            <person name="Fernandes L."/>
            <person name="Derengowski L.S."/>
            <person name="Ferreira K.S."/>
            <person name="Souza R.C."/>
            <person name="Ruiz J.C."/>
            <person name="de Andrade N.C."/>
            <person name="Paes H.C."/>
            <person name="Nicola A.M."/>
            <person name="Albuquerque P."/>
            <person name="Gerber A.L."/>
            <person name="Martins V.P."/>
            <person name="Peconick L.D."/>
            <person name="Neto A.V."/>
            <person name="Chaucanez C.B."/>
            <person name="Silva P.A."/>
            <person name="Cunha O.L."/>
            <person name="de Oliveira F.F."/>
            <person name="dos Santos T.C."/>
            <person name="Barros A.L."/>
            <person name="Soares M.A."/>
            <person name="de Oliveira L.M."/>
            <person name="Marini M.M."/>
            <person name="Villalobos-Duno H."/>
            <person name="Cunha M.M."/>
            <person name="de Hoog S."/>
            <person name="da Silveira J.F."/>
            <person name="Henrissat B."/>
            <person name="Nino-Vega G.A."/>
            <person name="Cisalpino P.S."/>
            <person name="Mora-Montes H.M."/>
            <person name="Almeida S.R."/>
            <person name="Stajich J.E."/>
            <person name="Lopes-Bezerra L.M."/>
            <person name="Vasconcelos A.T."/>
            <person name="Felipe M.S."/>
        </authorList>
    </citation>
    <scope>NUCLEOTIDE SEQUENCE [LARGE SCALE GENOMIC DNA]</scope>
    <source>
        <strain evidence="23 24">5110</strain>
    </source>
</reference>
<evidence type="ECO:0000256" key="3">
    <source>
        <dbReference type="ARBA" id="ARBA00005240"/>
    </source>
</evidence>
<sequence length="745" mass="80789">MASREPNFKREDEDDVDEEVDELSYKSQKDAVIFAIDVSTSMLERPPPSKSRKADQDSAVSAALRCAYQIMQQRIITQPKDMMGILLFGTEKSKFREAAGAGDGDDDKHNDRDDGSKETQGGGLANIRHRGPGYPHCYLFMDLDVPAAEDVKALKELVEEGEDPDEVLTPAPASQSVAMSNVLFCANQVFTTNAANFGSRRLFIITDNDDPHAGDKAARSAAAVRAKDLYDLGVVIELFPISRAGQPTFDLTKFYDDIIYRDAADQEALDGGGNSHDSSSSSSNVAKASDRVSTSRSGDGLTLLASLVSNISAKQTPKRSYFSNLTFEVAPGLNISVKGYILLNRQKPARTCYVWLGGERAQIATGQTTRIDAESARTVEAGETKKAYKFGGEYVYFAPDELKALKEWPFPDGWKGKGLRIIGFKPSVLIPPWASVKRSTFIYPSEEDYVGSTRVFAALWQKLRRSGKVAIAWFVPRTNANPLLVAIMPSGGGSRADGEQGEGEGGGNDGNDDNDDNKDSGEPANPMQLPAGLWLYPLPFAEDIRRVDDGGPPLPTCDRITDLMKPVIENLFLPKTAYNPAKYPNPSLQWHYKILQTMALEEEVPERGEDLTLPKYKAIAKRVGGSLAEIKGVIDEEARALTSKRAVKRGGDSDDDEGGDAKGKPLAKRPKKAAAAAGAASAGASATGGAGKMTAKDLRNAVNNDKLQSMQVAVLKEILAARDQPTSGRKADLIERIEQWVEANL</sequence>
<keyword evidence="14" id="KW-0233">DNA recombination</keyword>
<keyword evidence="10 23" id="KW-0347">Helicase</keyword>
<feature type="region of interest" description="Disordered" evidence="21">
    <location>
        <begin position="269"/>
        <end position="297"/>
    </location>
</feature>
<feature type="compositionally biased region" description="Low complexity" evidence="21">
    <location>
        <begin position="673"/>
        <end position="685"/>
    </location>
</feature>
<evidence type="ECO:0000256" key="10">
    <source>
        <dbReference type="ARBA" id="ARBA00022806"/>
    </source>
</evidence>
<dbReference type="InterPro" id="IPR005161">
    <property type="entry name" value="Ku_N"/>
</dbReference>
<feature type="region of interest" description="Disordered" evidence="21">
    <location>
        <begin position="491"/>
        <end position="526"/>
    </location>
</feature>
<evidence type="ECO:0000256" key="5">
    <source>
        <dbReference type="ARBA" id="ARBA00021796"/>
    </source>
</evidence>
<dbReference type="GO" id="GO:0016787">
    <property type="term" value="F:hydrolase activity"/>
    <property type="evidence" value="ECO:0007669"/>
    <property type="project" value="UniProtKB-KW"/>
</dbReference>
<evidence type="ECO:0000256" key="17">
    <source>
        <dbReference type="ARBA" id="ARBA00024890"/>
    </source>
</evidence>
<dbReference type="Proteomes" id="UP000031575">
    <property type="component" value="Unassembled WGS sequence"/>
</dbReference>
<dbReference type="GO" id="GO:0003690">
    <property type="term" value="F:double-stranded DNA binding"/>
    <property type="evidence" value="ECO:0007669"/>
    <property type="project" value="TreeGrafter"/>
</dbReference>
<keyword evidence="8" id="KW-0227">DNA damage</keyword>